<dbReference type="GO" id="GO:0043565">
    <property type="term" value="F:sequence-specific DNA binding"/>
    <property type="evidence" value="ECO:0007669"/>
    <property type="project" value="InterPro"/>
</dbReference>
<keyword evidence="3" id="KW-0804">Transcription</keyword>
<evidence type="ECO:0000259" key="4">
    <source>
        <dbReference type="PROSITE" id="PS01124"/>
    </source>
</evidence>
<keyword evidence="1" id="KW-0805">Transcription regulation</keyword>
<dbReference type="PRINTS" id="PR00032">
    <property type="entry name" value="HTHARAC"/>
</dbReference>
<evidence type="ECO:0000256" key="3">
    <source>
        <dbReference type="ARBA" id="ARBA00023163"/>
    </source>
</evidence>
<reference evidence="5" key="2">
    <citation type="submission" date="2021-09" db="EMBL/GenBank/DDBJ databases">
        <authorList>
            <person name="Gilroy R."/>
        </authorList>
    </citation>
    <scope>NUCLEOTIDE SEQUENCE</scope>
    <source>
        <strain evidence="5">CHK121-7720</strain>
    </source>
</reference>
<evidence type="ECO:0000313" key="6">
    <source>
        <dbReference type="Proteomes" id="UP000757103"/>
    </source>
</evidence>
<dbReference type="Pfam" id="PF12833">
    <property type="entry name" value="HTH_18"/>
    <property type="match status" value="1"/>
</dbReference>
<comment type="caution">
    <text evidence="5">The sequence shown here is derived from an EMBL/GenBank/DDBJ whole genome shotgun (WGS) entry which is preliminary data.</text>
</comment>
<dbReference type="Proteomes" id="UP000757103">
    <property type="component" value="Unassembled WGS sequence"/>
</dbReference>
<gene>
    <name evidence="5" type="ORF">K8U91_04215</name>
</gene>
<organism evidence="5 6">
    <name type="scientific">Barnesiella viscericola</name>
    <dbReference type="NCBI Taxonomy" id="397865"/>
    <lineage>
        <taxon>Bacteria</taxon>
        <taxon>Pseudomonadati</taxon>
        <taxon>Bacteroidota</taxon>
        <taxon>Bacteroidia</taxon>
        <taxon>Bacteroidales</taxon>
        <taxon>Barnesiellaceae</taxon>
        <taxon>Barnesiella</taxon>
    </lineage>
</organism>
<dbReference type="AlphaFoldDB" id="A0A921MPZ6"/>
<evidence type="ECO:0000313" key="5">
    <source>
        <dbReference type="EMBL" id="HJG88668.1"/>
    </source>
</evidence>
<evidence type="ECO:0000256" key="2">
    <source>
        <dbReference type="ARBA" id="ARBA00023125"/>
    </source>
</evidence>
<dbReference type="PROSITE" id="PS01124">
    <property type="entry name" value="HTH_ARAC_FAMILY_2"/>
    <property type="match status" value="1"/>
</dbReference>
<evidence type="ECO:0000256" key="1">
    <source>
        <dbReference type="ARBA" id="ARBA00023015"/>
    </source>
</evidence>
<dbReference type="SUPFAM" id="SSF46689">
    <property type="entry name" value="Homeodomain-like"/>
    <property type="match status" value="1"/>
</dbReference>
<sequence>MKIALFDTLHKIPQTGAFGNGKGFSSNDSLVVAEGFFFIFVKNGTAFLSDTHRCYRIKKETLIILTPSLKATIHEMDNDFEFTCVYITPEYFDRKPAGQPLYNQLAEFIRRDRLPALPLKPDKSRYLQQTFALFDHELREFKLYTNGIIHHLCSLLMLQTADIFVEYNRYTPVYVKRSGEIYRKFRKLLVENYRQHHDIAFYADELNISTTYLSRIVKHSTGNTVRFHISELLSADARHLLECTDLDIKEIASQLGFSDQSVFGKFFVKKTGLSPLKFRLKKERAIAR</sequence>
<accession>A0A921MPZ6</accession>
<dbReference type="Gene3D" id="1.10.10.60">
    <property type="entry name" value="Homeodomain-like"/>
    <property type="match status" value="1"/>
</dbReference>
<dbReference type="PANTHER" id="PTHR43280">
    <property type="entry name" value="ARAC-FAMILY TRANSCRIPTIONAL REGULATOR"/>
    <property type="match status" value="1"/>
</dbReference>
<protein>
    <submittedName>
        <fullName evidence="5">AraC family transcriptional regulator</fullName>
    </submittedName>
</protein>
<feature type="domain" description="HTH araC/xylS-type" evidence="4">
    <location>
        <begin position="183"/>
        <end position="281"/>
    </location>
</feature>
<dbReference type="PANTHER" id="PTHR43280:SF32">
    <property type="entry name" value="TRANSCRIPTIONAL REGULATORY PROTEIN"/>
    <property type="match status" value="1"/>
</dbReference>
<keyword evidence="2" id="KW-0238">DNA-binding</keyword>
<dbReference type="InterPro" id="IPR018060">
    <property type="entry name" value="HTH_AraC"/>
</dbReference>
<name>A0A921MPZ6_9BACT</name>
<dbReference type="EMBL" id="DYUD01000014">
    <property type="protein sequence ID" value="HJG88668.1"/>
    <property type="molecule type" value="Genomic_DNA"/>
</dbReference>
<dbReference type="GO" id="GO:0003700">
    <property type="term" value="F:DNA-binding transcription factor activity"/>
    <property type="evidence" value="ECO:0007669"/>
    <property type="project" value="InterPro"/>
</dbReference>
<dbReference type="InterPro" id="IPR009057">
    <property type="entry name" value="Homeodomain-like_sf"/>
</dbReference>
<dbReference type="RefSeq" id="WP_273305717.1">
    <property type="nucleotide sequence ID" value="NZ_DYUD01000014.1"/>
</dbReference>
<proteinExistence type="predicted"/>
<dbReference type="SMART" id="SM00342">
    <property type="entry name" value="HTH_ARAC"/>
    <property type="match status" value="1"/>
</dbReference>
<dbReference type="InterPro" id="IPR020449">
    <property type="entry name" value="Tscrpt_reg_AraC-type_HTH"/>
</dbReference>
<reference evidence="5" key="1">
    <citation type="journal article" date="2021" name="PeerJ">
        <title>Extensive microbial diversity within the chicken gut microbiome revealed by metagenomics and culture.</title>
        <authorList>
            <person name="Gilroy R."/>
            <person name="Ravi A."/>
            <person name="Getino M."/>
            <person name="Pursley I."/>
            <person name="Horton D.L."/>
            <person name="Alikhan N.F."/>
            <person name="Baker D."/>
            <person name="Gharbi K."/>
            <person name="Hall N."/>
            <person name="Watson M."/>
            <person name="Adriaenssens E.M."/>
            <person name="Foster-Nyarko E."/>
            <person name="Jarju S."/>
            <person name="Secka A."/>
            <person name="Antonio M."/>
            <person name="Oren A."/>
            <person name="Chaudhuri R.R."/>
            <person name="La Ragione R."/>
            <person name="Hildebrand F."/>
            <person name="Pallen M.J."/>
        </authorList>
    </citation>
    <scope>NUCLEOTIDE SEQUENCE</scope>
    <source>
        <strain evidence="5">CHK121-7720</strain>
    </source>
</reference>